<evidence type="ECO:0000256" key="1">
    <source>
        <dbReference type="SAM" id="Phobius"/>
    </source>
</evidence>
<comment type="caution">
    <text evidence="2">The sequence shown here is derived from an EMBL/GenBank/DDBJ whole genome shotgun (WGS) entry which is preliminary data.</text>
</comment>
<dbReference type="AlphaFoldDB" id="A0A1V9FM60"/>
<dbReference type="Proteomes" id="UP000192796">
    <property type="component" value="Unassembled WGS sequence"/>
</dbReference>
<keyword evidence="1" id="KW-1133">Transmembrane helix</keyword>
<protein>
    <submittedName>
        <fullName evidence="2">Uncharacterized protein</fullName>
    </submittedName>
</protein>
<reference evidence="2 3" key="1">
    <citation type="submission" date="2016-03" db="EMBL/GenBank/DDBJ databases">
        <title>Niastella vici sp. nov., isolated from farmland soil.</title>
        <authorList>
            <person name="Chen L."/>
            <person name="Wang D."/>
            <person name="Yang S."/>
            <person name="Wang G."/>
        </authorList>
    </citation>
    <scope>NUCLEOTIDE SEQUENCE [LARGE SCALE GENOMIC DNA]</scope>
    <source>
        <strain evidence="2 3">DJ57</strain>
    </source>
</reference>
<sequence length="137" mass="15211">MKNDRILEQILAALQESQPALKEEAAAKLTSSILAGITNKKQLTNANGSLLSIAKSLMAAAAVLLVSMFLYQNAVDHPGNHQSGIVYNSYYKETIRNYGCLPQTNSISVLLDYYRQYKKGKNALTLLREQYNPMAKK</sequence>
<organism evidence="2 3">
    <name type="scientific">Niastella vici</name>
    <dbReference type="NCBI Taxonomy" id="1703345"/>
    <lineage>
        <taxon>Bacteria</taxon>
        <taxon>Pseudomonadati</taxon>
        <taxon>Bacteroidota</taxon>
        <taxon>Chitinophagia</taxon>
        <taxon>Chitinophagales</taxon>
        <taxon>Chitinophagaceae</taxon>
        <taxon>Niastella</taxon>
    </lineage>
</organism>
<feature type="transmembrane region" description="Helical" evidence="1">
    <location>
        <begin position="50"/>
        <end position="71"/>
    </location>
</feature>
<name>A0A1V9FM60_9BACT</name>
<accession>A0A1V9FM60</accession>
<proteinExistence type="predicted"/>
<dbReference type="RefSeq" id="WP_081154758.1">
    <property type="nucleotide sequence ID" value="NZ_LVYD01000081.1"/>
</dbReference>
<evidence type="ECO:0000313" key="3">
    <source>
        <dbReference type="Proteomes" id="UP000192796"/>
    </source>
</evidence>
<gene>
    <name evidence="2" type="ORF">A3860_37710</name>
</gene>
<dbReference type="EMBL" id="LVYD01000081">
    <property type="protein sequence ID" value="OQP59397.1"/>
    <property type="molecule type" value="Genomic_DNA"/>
</dbReference>
<dbReference type="STRING" id="1703345.A3860_37710"/>
<evidence type="ECO:0000313" key="2">
    <source>
        <dbReference type="EMBL" id="OQP59397.1"/>
    </source>
</evidence>
<keyword evidence="3" id="KW-1185">Reference proteome</keyword>
<keyword evidence="1" id="KW-0812">Transmembrane</keyword>
<keyword evidence="1" id="KW-0472">Membrane</keyword>